<keyword evidence="1" id="KW-0694">RNA-binding</keyword>
<evidence type="ECO:0000313" key="3">
    <source>
        <dbReference type="EMBL" id="PWA59902.1"/>
    </source>
</evidence>
<dbReference type="EMBL" id="PKPP01005498">
    <property type="protein sequence ID" value="PWA59902.1"/>
    <property type="molecule type" value="Genomic_DNA"/>
</dbReference>
<keyword evidence="1" id="KW-0696">RNA-directed RNA polymerase</keyword>
<dbReference type="GO" id="GO:0031380">
    <property type="term" value="C:nuclear RNA-directed RNA polymerase complex"/>
    <property type="evidence" value="ECO:0007669"/>
    <property type="project" value="TreeGrafter"/>
</dbReference>
<dbReference type="InterPro" id="IPR057596">
    <property type="entry name" value="RDRP_core"/>
</dbReference>
<proteinExistence type="inferred from homology"/>
<sequence>MAVEAFGQRFLNVLCVTWGSKVAEIHTKTRIFVPKRRSMMGCFDETRTLEYGEVFVRYSVNLYTSSRKVNHIAQHLELPSIKGDEKSPPLLIVNIREAGKNITYSTFFHTAYSYFFKVILEDTTGTIIATCFSPETDEWVGSCLELMNEKEDKTPSHNTSKAKSTGKYNSHLPNPLWAVEIVREHGYLVLRILQENCKQEPRAYLELYKNAGEDKIQLFDLSVIPKSYALNNCDDPIPLNLH</sequence>
<dbReference type="GO" id="GO:0003723">
    <property type="term" value="F:RNA binding"/>
    <property type="evidence" value="ECO:0007669"/>
    <property type="project" value="UniProtKB-KW"/>
</dbReference>
<gene>
    <name evidence="3" type="ORF">CTI12_AA386690</name>
</gene>
<evidence type="ECO:0000313" key="4">
    <source>
        <dbReference type="Proteomes" id="UP000245207"/>
    </source>
</evidence>
<reference evidence="3 4" key="1">
    <citation type="journal article" date="2018" name="Mol. Plant">
        <title>The genome of Artemisia annua provides insight into the evolution of Asteraceae family and artemisinin biosynthesis.</title>
        <authorList>
            <person name="Shen Q."/>
            <person name="Zhang L."/>
            <person name="Liao Z."/>
            <person name="Wang S."/>
            <person name="Yan T."/>
            <person name="Shi P."/>
            <person name="Liu M."/>
            <person name="Fu X."/>
            <person name="Pan Q."/>
            <person name="Wang Y."/>
            <person name="Lv Z."/>
            <person name="Lu X."/>
            <person name="Zhang F."/>
            <person name="Jiang W."/>
            <person name="Ma Y."/>
            <person name="Chen M."/>
            <person name="Hao X."/>
            <person name="Li L."/>
            <person name="Tang Y."/>
            <person name="Lv G."/>
            <person name="Zhou Y."/>
            <person name="Sun X."/>
            <person name="Brodelius P.E."/>
            <person name="Rose J.K.C."/>
            <person name="Tang K."/>
        </authorList>
    </citation>
    <scope>NUCLEOTIDE SEQUENCE [LARGE SCALE GENOMIC DNA]</scope>
    <source>
        <strain evidence="4">cv. Huhao1</strain>
        <tissue evidence="3">Leaf</tissue>
    </source>
</reference>
<dbReference type="STRING" id="35608.A0A2U1MFB3"/>
<dbReference type="GO" id="GO:0003968">
    <property type="term" value="F:RNA-directed RNA polymerase activity"/>
    <property type="evidence" value="ECO:0007669"/>
    <property type="project" value="UniProtKB-KW"/>
</dbReference>
<comment type="similarity">
    <text evidence="1">Belongs to the RdRP family.</text>
</comment>
<comment type="function">
    <text evidence="1">Probably involved in the RNA silencing pathway and required for the generation of small interfering RNAs (siRNAs).</text>
</comment>
<feature type="domain" description="RDRP core" evidence="2">
    <location>
        <begin position="19"/>
        <end position="64"/>
    </location>
</feature>
<dbReference type="Pfam" id="PF05183">
    <property type="entry name" value="RdRP"/>
    <property type="match status" value="1"/>
</dbReference>
<dbReference type="EC" id="2.7.7.48" evidence="1"/>
<keyword evidence="4" id="KW-1185">Reference proteome</keyword>
<keyword evidence="1" id="KW-0808">Transferase</keyword>
<organism evidence="3 4">
    <name type="scientific">Artemisia annua</name>
    <name type="common">Sweet wormwood</name>
    <dbReference type="NCBI Taxonomy" id="35608"/>
    <lineage>
        <taxon>Eukaryota</taxon>
        <taxon>Viridiplantae</taxon>
        <taxon>Streptophyta</taxon>
        <taxon>Embryophyta</taxon>
        <taxon>Tracheophyta</taxon>
        <taxon>Spermatophyta</taxon>
        <taxon>Magnoliopsida</taxon>
        <taxon>eudicotyledons</taxon>
        <taxon>Gunneridae</taxon>
        <taxon>Pentapetalae</taxon>
        <taxon>asterids</taxon>
        <taxon>campanulids</taxon>
        <taxon>Asterales</taxon>
        <taxon>Asteraceae</taxon>
        <taxon>Asteroideae</taxon>
        <taxon>Anthemideae</taxon>
        <taxon>Artemisiinae</taxon>
        <taxon>Artemisia</taxon>
    </lineage>
</organism>
<dbReference type="PANTHER" id="PTHR23079:SF1">
    <property type="entry name" value="RNA-DEPENDENT RNA POLYMERASE 1"/>
    <property type="match status" value="1"/>
</dbReference>
<dbReference type="AlphaFoldDB" id="A0A2U1MFB3"/>
<accession>A0A2U1MFB3</accession>
<keyword evidence="1" id="KW-0943">RNA-mediated gene silencing</keyword>
<dbReference type="PANTHER" id="PTHR23079">
    <property type="entry name" value="RNA-DEPENDENT RNA POLYMERASE"/>
    <property type="match status" value="1"/>
</dbReference>
<keyword evidence="1" id="KW-0548">Nucleotidyltransferase</keyword>
<comment type="catalytic activity">
    <reaction evidence="1">
        <text>RNA(n) + a ribonucleoside 5'-triphosphate = RNA(n+1) + diphosphate</text>
        <dbReference type="Rhea" id="RHEA:21248"/>
        <dbReference type="Rhea" id="RHEA-COMP:14527"/>
        <dbReference type="Rhea" id="RHEA-COMP:17342"/>
        <dbReference type="ChEBI" id="CHEBI:33019"/>
        <dbReference type="ChEBI" id="CHEBI:61557"/>
        <dbReference type="ChEBI" id="CHEBI:140395"/>
        <dbReference type="EC" id="2.7.7.48"/>
    </reaction>
</comment>
<evidence type="ECO:0000256" key="1">
    <source>
        <dbReference type="RuleBase" id="RU363098"/>
    </source>
</evidence>
<name>A0A2U1MFB3_ARTAN</name>
<comment type="caution">
    <text evidence="3">The sequence shown here is derived from an EMBL/GenBank/DDBJ whole genome shotgun (WGS) entry which is preliminary data.</text>
</comment>
<evidence type="ECO:0000259" key="2">
    <source>
        <dbReference type="Pfam" id="PF05183"/>
    </source>
</evidence>
<dbReference type="OrthoDB" id="6513042at2759"/>
<protein>
    <recommendedName>
        <fullName evidence="1">RNA-dependent RNA polymerase</fullName>
        <ecNumber evidence="1">2.7.7.48</ecNumber>
    </recommendedName>
</protein>
<dbReference type="InterPro" id="IPR007855">
    <property type="entry name" value="RDRP"/>
</dbReference>
<dbReference type="GO" id="GO:0030422">
    <property type="term" value="P:siRNA processing"/>
    <property type="evidence" value="ECO:0007669"/>
    <property type="project" value="TreeGrafter"/>
</dbReference>
<dbReference type="Proteomes" id="UP000245207">
    <property type="component" value="Unassembled WGS sequence"/>
</dbReference>